<keyword evidence="3" id="KW-0479">Metal-binding</keyword>
<dbReference type="PROSITE" id="PS51873">
    <property type="entry name" value="TRIAD"/>
    <property type="match status" value="1"/>
</dbReference>
<keyword evidence="6" id="KW-0833">Ubl conjugation pathway</keyword>
<dbReference type="AlphaFoldDB" id="A0A1I8C2Y8"/>
<dbReference type="Proteomes" id="UP000095281">
    <property type="component" value="Unplaced"/>
</dbReference>
<comment type="pathway">
    <text evidence="1">Protein modification; protein ubiquitination.</text>
</comment>
<protein>
    <submittedName>
        <fullName evidence="10">IBR domain-containing protein</fullName>
    </submittedName>
</protein>
<dbReference type="PANTHER" id="PTHR22770:SF47">
    <property type="entry name" value="E3 UBIQUITIN-PROTEIN LIGASE RNF216"/>
    <property type="match status" value="1"/>
</dbReference>
<dbReference type="GO" id="GO:0008270">
    <property type="term" value="F:zinc ion binding"/>
    <property type="evidence" value="ECO:0007669"/>
    <property type="project" value="UniProtKB-KW"/>
</dbReference>
<keyword evidence="4" id="KW-0677">Repeat</keyword>
<dbReference type="WBParaSite" id="MhA1_Contig94.frz3.gene19">
    <property type="protein sequence ID" value="MhA1_Contig94.frz3.gene19"/>
    <property type="gene ID" value="MhA1_Contig94.frz3.gene19"/>
</dbReference>
<evidence type="ECO:0000256" key="2">
    <source>
        <dbReference type="ARBA" id="ARBA00022679"/>
    </source>
</evidence>
<keyword evidence="9" id="KW-1185">Reference proteome</keyword>
<dbReference type="GO" id="GO:0016740">
    <property type="term" value="F:transferase activity"/>
    <property type="evidence" value="ECO:0007669"/>
    <property type="project" value="UniProtKB-KW"/>
</dbReference>
<evidence type="ECO:0000256" key="3">
    <source>
        <dbReference type="ARBA" id="ARBA00022723"/>
    </source>
</evidence>
<dbReference type="Pfam" id="PF01485">
    <property type="entry name" value="IBR"/>
    <property type="match status" value="1"/>
</dbReference>
<evidence type="ECO:0000256" key="5">
    <source>
        <dbReference type="ARBA" id="ARBA00022771"/>
    </source>
</evidence>
<dbReference type="PANTHER" id="PTHR22770">
    <property type="entry name" value="UBIQUITIN CONJUGATING ENZYME 7 INTERACTING PROTEIN-RELATED"/>
    <property type="match status" value="1"/>
</dbReference>
<dbReference type="InterPro" id="IPR002867">
    <property type="entry name" value="IBR_dom"/>
</dbReference>
<evidence type="ECO:0000313" key="10">
    <source>
        <dbReference type="WBParaSite" id="MhA1_Contig94.frz3.gene19"/>
    </source>
</evidence>
<dbReference type="SUPFAM" id="SSF57850">
    <property type="entry name" value="RING/U-box"/>
    <property type="match status" value="2"/>
</dbReference>
<evidence type="ECO:0000313" key="9">
    <source>
        <dbReference type="Proteomes" id="UP000095281"/>
    </source>
</evidence>
<evidence type="ECO:0000259" key="8">
    <source>
        <dbReference type="PROSITE" id="PS51873"/>
    </source>
</evidence>
<dbReference type="Pfam" id="PF26200">
    <property type="entry name" value="Rcat_RNF216"/>
    <property type="match status" value="1"/>
</dbReference>
<keyword evidence="2" id="KW-0808">Transferase</keyword>
<accession>A0A1I8C2Y8</accession>
<proteinExistence type="predicted"/>
<dbReference type="Gene3D" id="1.20.120.1750">
    <property type="match status" value="1"/>
</dbReference>
<feature type="domain" description="RING-type" evidence="8">
    <location>
        <begin position="100"/>
        <end position="320"/>
    </location>
</feature>
<dbReference type="InterPro" id="IPR044066">
    <property type="entry name" value="TRIAD_supradom"/>
</dbReference>
<evidence type="ECO:0000256" key="6">
    <source>
        <dbReference type="ARBA" id="ARBA00022786"/>
    </source>
</evidence>
<reference evidence="10" key="1">
    <citation type="submission" date="2016-11" db="UniProtKB">
        <authorList>
            <consortium name="WormBaseParasite"/>
        </authorList>
    </citation>
    <scope>IDENTIFICATION</scope>
</reference>
<organism evidence="9 10">
    <name type="scientific">Meloidogyne hapla</name>
    <name type="common">Root-knot nematode worm</name>
    <dbReference type="NCBI Taxonomy" id="6305"/>
    <lineage>
        <taxon>Eukaryota</taxon>
        <taxon>Metazoa</taxon>
        <taxon>Ecdysozoa</taxon>
        <taxon>Nematoda</taxon>
        <taxon>Chromadorea</taxon>
        <taxon>Rhabditida</taxon>
        <taxon>Tylenchina</taxon>
        <taxon>Tylenchomorpha</taxon>
        <taxon>Tylenchoidea</taxon>
        <taxon>Meloidogynidae</taxon>
        <taxon>Meloidogyninae</taxon>
        <taxon>Meloidogyne</taxon>
    </lineage>
</organism>
<dbReference type="InterPro" id="IPR051628">
    <property type="entry name" value="LUBAC_E3_Ligases"/>
</dbReference>
<keyword evidence="7" id="KW-0862">Zinc</keyword>
<dbReference type="OMA" id="FENCSAM"/>
<name>A0A1I8C2Y8_MELHA</name>
<dbReference type="InterPro" id="IPR047546">
    <property type="entry name" value="Rcat_RBR_RNF216"/>
</dbReference>
<sequence length="343" mass="40215">MLQTSKRTQNIVEYCIPFVRRTDVFRIFEPLRASTWQSEEQTYYGTPLYFTALAKNHLIEWIRQERFECLVCSDHFPINRIVFCTITNNENEINEKLENEPGPSRRIYEELKKNEEKSDHQVHAFCHECILGQASAAVGEIPIAKGGIGLRCMMTDCDNPILYSEIRNLLSIDLQLKLEERMLEESIGMASIDLERCKKCNFAIEMAVDKRTNMVFFCPYCASEFCRLCERDWNDEHFGVSCEELDEKDKKEKKDKRDREIEKKLNEAVVRKCPRCGIAFMKEAGCNKMTCRCGMVQCYICRESEIGHDHFTKNKCLLFEDANKKDEQLIKEIREREEAEVKT</sequence>
<evidence type="ECO:0000256" key="1">
    <source>
        <dbReference type="ARBA" id="ARBA00004906"/>
    </source>
</evidence>
<dbReference type="CDD" id="cd20353">
    <property type="entry name" value="Rcat_RBR_RNF216"/>
    <property type="match status" value="1"/>
</dbReference>
<keyword evidence="5" id="KW-0863">Zinc-finger</keyword>
<evidence type="ECO:0000256" key="4">
    <source>
        <dbReference type="ARBA" id="ARBA00022737"/>
    </source>
</evidence>
<evidence type="ECO:0000256" key="7">
    <source>
        <dbReference type="ARBA" id="ARBA00022833"/>
    </source>
</evidence>